<protein>
    <recommendedName>
        <fullName evidence="3">Translin family protein</fullName>
    </recommendedName>
</protein>
<evidence type="ECO:0000313" key="1">
    <source>
        <dbReference type="EMBL" id="OIO08431.1"/>
    </source>
</evidence>
<dbReference type="PANTHER" id="PTHR10741">
    <property type="entry name" value="TRANSLIN AND TRANSLIN ASSOCIATED PROTEIN X"/>
    <property type="match status" value="1"/>
</dbReference>
<dbReference type="SUPFAM" id="SSF74784">
    <property type="entry name" value="Translin"/>
    <property type="match status" value="1"/>
</dbReference>
<dbReference type="GO" id="GO:0043565">
    <property type="term" value="F:sequence-specific DNA binding"/>
    <property type="evidence" value="ECO:0007669"/>
    <property type="project" value="InterPro"/>
</dbReference>
<evidence type="ECO:0000313" key="2">
    <source>
        <dbReference type="Proteomes" id="UP000182860"/>
    </source>
</evidence>
<reference evidence="1 2" key="1">
    <citation type="journal article" date="2016" name="Environ. Microbiol.">
        <title>Genomic resolution of a cold subsurface aquifer community provides metabolic insights for novel microbes adapted to high CO concentrations.</title>
        <authorList>
            <person name="Probst A.J."/>
            <person name="Castelle C.J."/>
            <person name="Singh A."/>
            <person name="Brown C.T."/>
            <person name="Anantharaman K."/>
            <person name="Sharon I."/>
            <person name="Hug L.A."/>
            <person name="Burstein D."/>
            <person name="Emerson J.B."/>
            <person name="Thomas B.C."/>
            <person name="Banfield J.F."/>
        </authorList>
    </citation>
    <scope>NUCLEOTIDE SEQUENCE [LARGE SCALE GENOMIC DNA]</scope>
    <source>
        <strain evidence="1">CG1_02_41_21</strain>
    </source>
</reference>
<comment type="caution">
    <text evidence="1">The sequence shown here is derived from an EMBL/GenBank/DDBJ whole genome shotgun (WGS) entry which is preliminary data.</text>
</comment>
<evidence type="ECO:0008006" key="3">
    <source>
        <dbReference type="Google" id="ProtNLM"/>
    </source>
</evidence>
<dbReference type="AlphaFoldDB" id="A0A1J4TDZ8"/>
<dbReference type="Gene3D" id="1.20.58.2140">
    <property type="match status" value="1"/>
</dbReference>
<name>A0A1J4TDZ8_9BACT</name>
<organism evidence="1 2">
    <name type="scientific">Candidatus Falkowbacteria bacterium CG1_02_41_21</name>
    <dbReference type="NCBI Taxonomy" id="1805147"/>
    <lineage>
        <taxon>Bacteria</taxon>
        <taxon>Candidatus Falkowiibacteriota</taxon>
    </lineage>
</organism>
<dbReference type="InterPro" id="IPR036081">
    <property type="entry name" value="Translin_sf"/>
</dbReference>
<dbReference type="CDD" id="cd14820">
    <property type="entry name" value="TRAX"/>
    <property type="match status" value="1"/>
</dbReference>
<gene>
    <name evidence="1" type="ORF">AUJ35_00230</name>
</gene>
<accession>A0A1J4TDZ8</accession>
<dbReference type="EMBL" id="MNUV01000006">
    <property type="protein sequence ID" value="OIO08431.1"/>
    <property type="molecule type" value="Genomic_DNA"/>
</dbReference>
<dbReference type="Pfam" id="PF01997">
    <property type="entry name" value="Translin"/>
    <property type="match status" value="1"/>
</dbReference>
<dbReference type="InterPro" id="IPR002848">
    <property type="entry name" value="Translin_fam"/>
</dbReference>
<proteinExistence type="predicted"/>
<dbReference type="Proteomes" id="UP000182860">
    <property type="component" value="Unassembled WGS sequence"/>
</dbReference>
<sequence>MIDKKFIEKLKSEYTESGSERRQIGSLANVALFESKKIIFALHRGDIKPAEEKFKEVEEILAKLDKNFGIDRIYQEGSFKAAVEEYVEAKMLYLVLSGQPLAVIKGIKLNYETYLGGICDLIGELVRVATNEAAAGKFQRVKEIKEIVNEIMAQLVDFDLTGYLRTKYDQARGHLRKIEQMDYEIKLRKE</sequence>